<feature type="compositionally biased region" description="Polar residues" evidence="1">
    <location>
        <begin position="228"/>
        <end position="240"/>
    </location>
</feature>
<dbReference type="AlphaFoldDB" id="A0AAW0EJW0"/>
<sequence length="500" mass="51923">MLRYLAVVPSTESWSELLLWVNARLPAEAPNGRKVQPMHRVEECGHGVPYVLLLPTMLPVVHAPLLSARVKVPAKTDFEAVANLSLMQAALRRNGIALPDVLMRETQRLISGNFQANLLLLQWFRGLDTALQRCGIQAGEGRVLLPASSNSNSASSIHSPPAHMKRVVEEPPHAIVVDGGANADTPVRNSSEARLKRESLAAGTQGAAAAAAAVAVLRESLSRPLEGNDTSTSLPPSSVRLSPAPRTGSSPPCAEVVGAAALSQSTPPTAESHKRDVSQSAVPSSPAASDPASSPTPPASLVVGAIDVSGSEPTVLGESAAGGTTRAASSHPRGSVIYKSMPSHLDTHGDASGLGSGSAVRGAPVVAAIGKRGAATFMRRPSHTHPARTPRARRTPRRSSASTHVMIGPRNGTKTTGAAVSAFTTAPAAATPETEAATEAATEATAAVLQGRLQAIRGLVDRLEARKLLQRQHGAIWDPRDAEMMAFTASIRQVLDGASL</sequence>
<evidence type="ECO:0000256" key="1">
    <source>
        <dbReference type="SAM" id="MobiDB-lite"/>
    </source>
</evidence>
<gene>
    <name evidence="2" type="ORF">NESM_000352200</name>
</gene>
<feature type="compositionally biased region" description="Low complexity" evidence="1">
    <location>
        <begin position="319"/>
        <end position="330"/>
    </location>
</feature>
<feature type="region of interest" description="Disordered" evidence="1">
    <location>
        <begin position="314"/>
        <end position="359"/>
    </location>
</feature>
<dbReference type="Gene3D" id="1.10.418.10">
    <property type="entry name" value="Calponin-like domain"/>
    <property type="match status" value="1"/>
</dbReference>
<evidence type="ECO:0008006" key="4">
    <source>
        <dbReference type="Google" id="ProtNLM"/>
    </source>
</evidence>
<protein>
    <recommendedName>
        <fullName evidence="4">Calponin-homology (CH) domain-containing protein</fullName>
    </recommendedName>
</protein>
<dbReference type="GO" id="GO:0008017">
    <property type="term" value="F:microtubule binding"/>
    <property type="evidence" value="ECO:0007669"/>
    <property type="project" value="InterPro"/>
</dbReference>
<name>A0AAW0EJW0_9TRYP</name>
<proteinExistence type="predicted"/>
<keyword evidence="3" id="KW-1185">Reference proteome</keyword>
<comment type="caution">
    <text evidence="2">The sequence shown here is derived from an EMBL/GenBank/DDBJ whole genome shotgun (WGS) entry which is preliminary data.</text>
</comment>
<feature type="region of interest" description="Disordered" evidence="1">
    <location>
        <begin position="381"/>
        <end position="415"/>
    </location>
</feature>
<dbReference type="SUPFAM" id="SSF47576">
    <property type="entry name" value="Calponin-homology domain, CH-domain"/>
    <property type="match status" value="1"/>
</dbReference>
<reference evidence="2 3" key="1">
    <citation type="journal article" date="2021" name="MBio">
        <title>A New Model Trypanosomatid, Novymonas esmeraldas: Genomic Perception of Its 'Candidatus Pandoraea novymonadis' Endosymbiont.</title>
        <authorList>
            <person name="Zakharova A."/>
            <person name="Saura A."/>
            <person name="Butenko A."/>
            <person name="Podesvova L."/>
            <person name="Warmusova S."/>
            <person name="Kostygov A.Y."/>
            <person name="Nenarokova A."/>
            <person name="Lukes J."/>
            <person name="Opperdoes F.R."/>
            <person name="Yurchenko V."/>
        </authorList>
    </citation>
    <scope>NUCLEOTIDE SEQUENCE [LARGE SCALE GENOMIC DNA]</scope>
    <source>
        <strain evidence="2 3">E262AT.01</strain>
    </source>
</reference>
<accession>A0AAW0EJW0</accession>
<feature type="region of interest" description="Disordered" evidence="1">
    <location>
        <begin position="176"/>
        <end position="199"/>
    </location>
</feature>
<dbReference type="InterPro" id="IPR036872">
    <property type="entry name" value="CH_dom_sf"/>
</dbReference>
<evidence type="ECO:0000313" key="3">
    <source>
        <dbReference type="Proteomes" id="UP001430356"/>
    </source>
</evidence>
<dbReference type="InterPro" id="IPR027328">
    <property type="entry name" value="MAPRE"/>
</dbReference>
<dbReference type="Proteomes" id="UP001430356">
    <property type="component" value="Unassembled WGS sequence"/>
</dbReference>
<feature type="region of interest" description="Disordered" evidence="1">
    <location>
        <begin position="223"/>
        <end position="302"/>
    </location>
</feature>
<organism evidence="2 3">
    <name type="scientific">Novymonas esmeraldas</name>
    <dbReference type="NCBI Taxonomy" id="1808958"/>
    <lineage>
        <taxon>Eukaryota</taxon>
        <taxon>Discoba</taxon>
        <taxon>Euglenozoa</taxon>
        <taxon>Kinetoplastea</taxon>
        <taxon>Metakinetoplastina</taxon>
        <taxon>Trypanosomatida</taxon>
        <taxon>Trypanosomatidae</taxon>
        <taxon>Novymonas</taxon>
    </lineage>
</organism>
<feature type="compositionally biased region" description="Low complexity" evidence="1">
    <location>
        <begin position="278"/>
        <end position="293"/>
    </location>
</feature>
<dbReference type="PANTHER" id="PTHR10623">
    <property type="entry name" value="MICROTUBULE-ASSOCIATED PROTEIN RP/EB FAMILY MEMBER"/>
    <property type="match status" value="1"/>
</dbReference>
<evidence type="ECO:0000313" key="2">
    <source>
        <dbReference type="EMBL" id="KAK7194363.1"/>
    </source>
</evidence>
<dbReference type="EMBL" id="JAECZO010000035">
    <property type="protein sequence ID" value="KAK7194363.1"/>
    <property type="molecule type" value="Genomic_DNA"/>
</dbReference>
<feature type="compositionally biased region" description="Basic residues" evidence="1">
    <location>
        <begin position="381"/>
        <end position="397"/>
    </location>
</feature>